<dbReference type="RefSeq" id="WP_033497373.1">
    <property type="nucleotide sequence ID" value="NZ_JGZI01000010.1"/>
</dbReference>
<evidence type="ECO:0000256" key="6">
    <source>
        <dbReference type="ARBA" id="ARBA00023204"/>
    </source>
</evidence>
<gene>
    <name evidence="8" type="primary">recO</name>
    <name evidence="10" type="ORF">BPSY_1979</name>
</gene>
<dbReference type="AlphaFoldDB" id="A0A087CE70"/>
<dbReference type="Gene3D" id="2.40.50.140">
    <property type="entry name" value="Nucleic acid-binding proteins"/>
    <property type="match status" value="1"/>
</dbReference>
<dbReference type="HAMAP" id="MF_00201">
    <property type="entry name" value="RecO"/>
    <property type="match status" value="1"/>
</dbReference>
<dbReference type="PANTHER" id="PTHR33991:SF1">
    <property type="entry name" value="DNA REPAIR PROTEIN RECO"/>
    <property type="match status" value="1"/>
</dbReference>
<dbReference type="GO" id="GO:0006302">
    <property type="term" value="P:double-strand break repair"/>
    <property type="evidence" value="ECO:0007669"/>
    <property type="project" value="TreeGrafter"/>
</dbReference>
<dbReference type="EMBL" id="JGZI01000010">
    <property type="protein sequence ID" value="KFI81570.1"/>
    <property type="molecule type" value="Genomic_DNA"/>
</dbReference>
<evidence type="ECO:0000256" key="1">
    <source>
        <dbReference type="ARBA" id="ARBA00003065"/>
    </source>
</evidence>
<keyword evidence="4 8" id="KW-0227">DNA damage</keyword>
<dbReference type="STRING" id="218140.BPSY_1979"/>
<comment type="similarity">
    <text evidence="2 8">Belongs to the RecO family.</text>
</comment>
<evidence type="ECO:0000259" key="9">
    <source>
        <dbReference type="Pfam" id="PF11967"/>
    </source>
</evidence>
<dbReference type="InterPro" id="IPR012340">
    <property type="entry name" value="NA-bd_OB-fold"/>
</dbReference>
<dbReference type="SUPFAM" id="SSF50249">
    <property type="entry name" value="Nucleic acid-binding proteins"/>
    <property type="match status" value="1"/>
</dbReference>
<accession>A0A087CE70</accession>
<evidence type="ECO:0000313" key="11">
    <source>
        <dbReference type="Proteomes" id="UP000029050"/>
    </source>
</evidence>
<evidence type="ECO:0000256" key="4">
    <source>
        <dbReference type="ARBA" id="ARBA00022763"/>
    </source>
</evidence>
<evidence type="ECO:0000256" key="8">
    <source>
        <dbReference type="HAMAP-Rule" id="MF_00201"/>
    </source>
</evidence>
<dbReference type="InterPro" id="IPR003717">
    <property type="entry name" value="RecO"/>
</dbReference>
<evidence type="ECO:0000256" key="2">
    <source>
        <dbReference type="ARBA" id="ARBA00007452"/>
    </source>
</evidence>
<sequence>MATYRDEGVVLGTVKLGEADRIITLLTKRHGKIRAVAKGVRRTKSKFGARLEPFMRADVLVAQGRSLDRIAQAASIATYADPICADYDSYANGAVILETMDKLVSTEHESATEQYGLLIAALASLAQGRHQAHVISASYVMRALALAGWLPRLDACVVCGAREDIDFFSVPAGGVMCVNDRTPEARRVSAPCRGLIAALVAGDWSVLDAIGDVEEVGLRQCDRIVEEWGEYYLERPIRSLRLLDS</sequence>
<dbReference type="Pfam" id="PF11967">
    <property type="entry name" value="RecO_N"/>
    <property type="match status" value="1"/>
</dbReference>
<dbReference type="Pfam" id="PF02565">
    <property type="entry name" value="RecO_C"/>
    <property type="match status" value="1"/>
</dbReference>
<dbReference type="GO" id="GO:0043590">
    <property type="term" value="C:bacterial nucleoid"/>
    <property type="evidence" value="ECO:0007669"/>
    <property type="project" value="TreeGrafter"/>
</dbReference>
<dbReference type="Proteomes" id="UP000029050">
    <property type="component" value="Unassembled WGS sequence"/>
</dbReference>
<proteinExistence type="inferred from homology"/>
<comment type="caution">
    <text evidence="10">The sequence shown here is derived from an EMBL/GenBank/DDBJ whole genome shotgun (WGS) entry which is preliminary data.</text>
</comment>
<evidence type="ECO:0000256" key="5">
    <source>
        <dbReference type="ARBA" id="ARBA00023172"/>
    </source>
</evidence>
<dbReference type="OrthoDB" id="9812244at2"/>
<name>A0A087CE70_9BIFI</name>
<dbReference type="GO" id="GO:0006310">
    <property type="term" value="P:DNA recombination"/>
    <property type="evidence" value="ECO:0007669"/>
    <property type="project" value="UniProtKB-UniRule"/>
</dbReference>
<organism evidence="10 11">
    <name type="scientific">Bifidobacterium psychraerophilum</name>
    <dbReference type="NCBI Taxonomy" id="218140"/>
    <lineage>
        <taxon>Bacteria</taxon>
        <taxon>Bacillati</taxon>
        <taxon>Actinomycetota</taxon>
        <taxon>Actinomycetes</taxon>
        <taxon>Bifidobacteriales</taxon>
        <taxon>Bifidobacteriaceae</taxon>
        <taxon>Bifidobacterium</taxon>
    </lineage>
</organism>
<dbReference type="InterPro" id="IPR022572">
    <property type="entry name" value="DNA_rep/recomb_RecO_N"/>
</dbReference>
<evidence type="ECO:0000256" key="3">
    <source>
        <dbReference type="ARBA" id="ARBA00021310"/>
    </source>
</evidence>
<dbReference type="Gene3D" id="1.20.1440.120">
    <property type="entry name" value="Recombination protein O, C-terminal domain"/>
    <property type="match status" value="1"/>
</dbReference>
<keyword evidence="5 8" id="KW-0233">DNA recombination</keyword>
<reference evidence="10 11" key="1">
    <citation type="submission" date="2014-03" db="EMBL/GenBank/DDBJ databases">
        <title>Genomics of Bifidobacteria.</title>
        <authorList>
            <person name="Ventura M."/>
            <person name="Milani C."/>
            <person name="Lugli G.A."/>
        </authorList>
    </citation>
    <scope>NUCLEOTIDE SEQUENCE [LARGE SCALE GENOMIC DNA]</scope>
    <source>
        <strain evidence="10 11">LMG 21775</strain>
    </source>
</reference>
<dbReference type="InterPro" id="IPR042242">
    <property type="entry name" value="RecO_C"/>
</dbReference>
<dbReference type="SUPFAM" id="SSF57863">
    <property type="entry name" value="ArfGap/RecO-like zinc finger"/>
    <property type="match status" value="1"/>
</dbReference>
<feature type="domain" description="DNA replication/recombination mediator RecO N-terminal" evidence="9">
    <location>
        <begin position="1"/>
        <end position="79"/>
    </location>
</feature>
<comment type="function">
    <text evidence="1 8">Involved in DNA repair and RecF pathway recombination.</text>
</comment>
<dbReference type="eggNOG" id="COG1381">
    <property type="taxonomic scope" value="Bacteria"/>
</dbReference>
<dbReference type="NCBIfam" id="TIGR00613">
    <property type="entry name" value="reco"/>
    <property type="match status" value="1"/>
</dbReference>
<keyword evidence="6 8" id="KW-0234">DNA repair</keyword>
<dbReference type="InterPro" id="IPR037278">
    <property type="entry name" value="ARFGAP/RecO"/>
</dbReference>
<evidence type="ECO:0000313" key="10">
    <source>
        <dbReference type="EMBL" id="KFI81570.1"/>
    </source>
</evidence>
<dbReference type="GeneID" id="98301168"/>
<dbReference type="PANTHER" id="PTHR33991">
    <property type="entry name" value="DNA REPAIR PROTEIN RECO"/>
    <property type="match status" value="1"/>
</dbReference>
<protein>
    <recommendedName>
        <fullName evidence="3 8">DNA repair protein RecO</fullName>
    </recommendedName>
    <alternativeName>
        <fullName evidence="7 8">Recombination protein O</fullName>
    </alternativeName>
</protein>
<keyword evidence="11" id="KW-1185">Reference proteome</keyword>
<evidence type="ECO:0000256" key="7">
    <source>
        <dbReference type="ARBA" id="ARBA00033409"/>
    </source>
</evidence>